<accession>A0ABR2IQ39</accession>
<evidence type="ECO:0000313" key="1">
    <source>
        <dbReference type="EMBL" id="KAK8865564.1"/>
    </source>
</evidence>
<dbReference type="EMBL" id="JAPFFF010000016">
    <property type="protein sequence ID" value="KAK8865564.1"/>
    <property type="molecule type" value="Genomic_DNA"/>
</dbReference>
<sequence>MNASCCTCTCGNVKISGQIVPQFIHHNTASNGKSCNRLPGNFLLINSQSIEIQNFKKIKGCLLNKSVSNVKCTACGATFKFHKCNKNTYLEYSGPLRLSQKQSAVQNNVSKQNKNNNENQCFNLDRNIIENKYNEDCDFEYMFSNKDDPIVGSYKSYMDDPLSDAFFYQNNNSV</sequence>
<keyword evidence="2" id="KW-1185">Reference proteome</keyword>
<comment type="caution">
    <text evidence="1">The sequence shown here is derived from an EMBL/GenBank/DDBJ whole genome shotgun (WGS) entry which is preliminary data.</text>
</comment>
<reference evidence="1 2" key="1">
    <citation type="submission" date="2024-04" db="EMBL/GenBank/DDBJ databases">
        <title>Tritrichomonas musculus Genome.</title>
        <authorList>
            <person name="Alves-Ferreira E."/>
            <person name="Grigg M."/>
            <person name="Lorenzi H."/>
            <person name="Galac M."/>
        </authorList>
    </citation>
    <scope>NUCLEOTIDE SEQUENCE [LARGE SCALE GENOMIC DNA]</scope>
    <source>
        <strain evidence="1 2">EAF2021</strain>
    </source>
</reference>
<name>A0ABR2IQ39_9EUKA</name>
<organism evidence="1 2">
    <name type="scientific">Tritrichomonas musculus</name>
    <dbReference type="NCBI Taxonomy" id="1915356"/>
    <lineage>
        <taxon>Eukaryota</taxon>
        <taxon>Metamonada</taxon>
        <taxon>Parabasalia</taxon>
        <taxon>Tritrichomonadida</taxon>
        <taxon>Tritrichomonadidae</taxon>
        <taxon>Tritrichomonas</taxon>
    </lineage>
</organism>
<gene>
    <name evidence="1" type="ORF">M9Y10_011120</name>
</gene>
<evidence type="ECO:0000313" key="2">
    <source>
        <dbReference type="Proteomes" id="UP001470230"/>
    </source>
</evidence>
<dbReference type="Proteomes" id="UP001470230">
    <property type="component" value="Unassembled WGS sequence"/>
</dbReference>
<protein>
    <submittedName>
        <fullName evidence="1">Uncharacterized protein</fullName>
    </submittedName>
</protein>
<proteinExistence type="predicted"/>